<dbReference type="EMBL" id="JAKNFS010000004">
    <property type="protein sequence ID" value="MCG4764649.1"/>
    <property type="molecule type" value="Genomic_DNA"/>
</dbReference>
<accession>A0A174FJX6</accession>
<dbReference type="AlphaFoldDB" id="A0A174FJX6"/>
<keyword evidence="1" id="KW-1133">Transmembrane helix</keyword>
<dbReference type="EMBL" id="CYYV01000010">
    <property type="protein sequence ID" value="CUO50542.1"/>
    <property type="molecule type" value="Genomic_DNA"/>
</dbReference>
<evidence type="ECO:0000313" key="2">
    <source>
        <dbReference type="EMBL" id="CUO50542.1"/>
    </source>
</evidence>
<organism evidence="2 4">
    <name type="scientific">Fusicatenibacter saccharivorans</name>
    <dbReference type="NCBI Taxonomy" id="1150298"/>
    <lineage>
        <taxon>Bacteria</taxon>
        <taxon>Bacillati</taxon>
        <taxon>Bacillota</taxon>
        <taxon>Clostridia</taxon>
        <taxon>Lachnospirales</taxon>
        <taxon>Lachnospiraceae</taxon>
        <taxon>Fusicatenibacter</taxon>
    </lineage>
</organism>
<gene>
    <name evidence="2" type="ORF">ERS852406_02120</name>
    <name evidence="3" type="ORF">L0N21_03825</name>
</gene>
<evidence type="ECO:0000313" key="3">
    <source>
        <dbReference type="EMBL" id="MCG4764649.1"/>
    </source>
</evidence>
<dbReference type="Proteomes" id="UP000095706">
    <property type="component" value="Unassembled WGS sequence"/>
</dbReference>
<keyword evidence="1" id="KW-0472">Membrane</keyword>
<evidence type="ECO:0000313" key="4">
    <source>
        <dbReference type="Proteomes" id="UP000095706"/>
    </source>
</evidence>
<dbReference type="Proteomes" id="UP001199915">
    <property type="component" value="Unassembled WGS sequence"/>
</dbReference>
<feature type="transmembrane region" description="Helical" evidence="1">
    <location>
        <begin position="12"/>
        <end position="29"/>
    </location>
</feature>
<reference evidence="3" key="2">
    <citation type="submission" date="2022-01" db="EMBL/GenBank/DDBJ databases">
        <title>Collection of gut derived symbiotic bacterial strains cultured from healthy donors.</title>
        <authorList>
            <person name="Lin H."/>
            <person name="Kohout C."/>
            <person name="Waligurski E."/>
            <person name="Pamer E.G."/>
        </authorList>
    </citation>
    <scope>NUCLEOTIDE SEQUENCE</scope>
    <source>
        <strain evidence="3">DFI.5.49</strain>
    </source>
</reference>
<proteinExistence type="predicted"/>
<keyword evidence="1" id="KW-0812">Transmembrane</keyword>
<feature type="transmembrane region" description="Helical" evidence="1">
    <location>
        <begin position="44"/>
        <end position="66"/>
    </location>
</feature>
<name>A0A174FJX6_9FIRM</name>
<reference evidence="2 4" key="1">
    <citation type="submission" date="2015-09" db="EMBL/GenBank/DDBJ databases">
        <authorList>
            <consortium name="Pathogen Informatics"/>
        </authorList>
    </citation>
    <scope>NUCLEOTIDE SEQUENCE [LARGE SCALE GENOMIC DNA]</scope>
    <source>
        <strain evidence="2 4">2789STDY5608849</strain>
    </source>
</reference>
<evidence type="ECO:0000256" key="1">
    <source>
        <dbReference type="SAM" id="Phobius"/>
    </source>
</evidence>
<protein>
    <submittedName>
        <fullName evidence="2">Uncharacterized protein</fullName>
    </submittedName>
</protein>
<dbReference type="RefSeq" id="WP_055228022.1">
    <property type="nucleotide sequence ID" value="NZ_CAXSRP010000007.1"/>
</dbReference>
<sequence length="161" mass="19071">MKVIWDDLGRSIKLIVCAMGNYYLASIWIKEKAQIQSYSLKESIIVLIGMMFFIGLFGVAVTVELLRQIYIYEWGIKLSFLRYEKKIEWEDFTVIQRYNDHFFFNISKQKDDSLFWCTYHPFTSIMIFDKFRGPGWGIIPLSADEFCELLTSYGVKYTESK</sequence>